<organism evidence="2 3">
    <name type="scientific">Penicillium fimorum</name>
    <dbReference type="NCBI Taxonomy" id="1882269"/>
    <lineage>
        <taxon>Eukaryota</taxon>
        <taxon>Fungi</taxon>
        <taxon>Dikarya</taxon>
        <taxon>Ascomycota</taxon>
        <taxon>Pezizomycotina</taxon>
        <taxon>Eurotiomycetes</taxon>
        <taxon>Eurotiomycetidae</taxon>
        <taxon>Eurotiales</taxon>
        <taxon>Aspergillaceae</taxon>
        <taxon>Penicillium</taxon>
    </lineage>
</organism>
<proteinExistence type="predicted"/>
<dbReference type="Proteomes" id="UP001149954">
    <property type="component" value="Unassembled WGS sequence"/>
</dbReference>
<sequence>MQQINNVGWFDVGMRDDSRMAVSEYSRLKETASELANPQSQCPMVCALLGRKNKDYALQQLFPRNNIKRHDSDANIKLCSDLVPSNSHFPVLFADGDTGQRNYAPTSKRLQPTAHPPGLVGL</sequence>
<evidence type="ECO:0000256" key="1">
    <source>
        <dbReference type="SAM" id="MobiDB-lite"/>
    </source>
</evidence>
<name>A0A9X0C546_9EURO</name>
<comment type="caution">
    <text evidence="2">The sequence shown here is derived from an EMBL/GenBank/DDBJ whole genome shotgun (WGS) entry which is preliminary data.</text>
</comment>
<protein>
    <submittedName>
        <fullName evidence="2">Uncharacterized protein</fullName>
    </submittedName>
</protein>
<feature type="region of interest" description="Disordered" evidence="1">
    <location>
        <begin position="100"/>
        <end position="122"/>
    </location>
</feature>
<evidence type="ECO:0000313" key="2">
    <source>
        <dbReference type="EMBL" id="KAJ5501995.1"/>
    </source>
</evidence>
<feature type="compositionally biased region" description="Polar residues" evidence="1">
    <location>
        <begin position="100"/>
        <end position="110"/>
    </location>
</feature>
<gene>
    <name evidence="2" type="ORF">N7463_004869</name>
</gene>
<dbReference type="EMBL" id="JAPWDS010000003">
    <property type="protein sequence ID" value="KAJ5501995.1"/>
    <property type="molecule type" value="Genomic_DNA"/>
</dbReference>
<evidence type="ECO:0000313" key="3">
    <source>
        <dbReference type="Proteomes" id="UP001149954"/>
    </source>
</evidence>
<keyword evidence="3" id="KW-1185">Reference proteome</keyword>
<dbReference type="AlphaFoldDB" id="A0A9X0C546"/>
<dbReference type="OrthoDB" id="194358at2759"/>
<reference evidence="2" key="2">
    <citation type="journal article" date="2023" name="IMA Fungus">
        <title>Comparative genomic study of the Penicillium genus elucidates a diverse pangenome and 15 lateral gene transfer events.</title>
        <authorList>
            <person name="Petersen C."/>
            <person name="Sorensen T."/>
            <person name="Nielsen M.R."/>
            <person name="Sondergaard T.E."/>
            <person name="Sorensen J.L."/>
            <person name="Fitzpatrick D.A."/>
            <person name="Frisvad J.C."/>
            <person name="Nielsen K.L."/>
        </authorList>
    </citation>
    <scope>NUCLEOTIDE SEQUENCE</scope>
    <source>
        <strain evidence="2">IBT 29495</strain>
    </source>
</reference>
<accession>A0A9X0C546</accession>
<reference evidence="2" key="1">
    <citation type="submission" date="2022-12" db="EMBL/GenBank/DDBJ databases">
        <authorList>
            <person name="Petersen C."/>
        </authorList>
    </citation>
    <scope>NUCLEOTIDE SEQUENCE</scope>
    <source>
        <strain evidence="2">IBT 29495</strain>
    </source>
</reference>